<protein>
    <submittedName>
        <fullName evidence="2">Uncharacterized protein</fullName>
    </submittedName>
</protein>
<accession>A0AAD5M875</accession>
<keyword evidence="1" id="KW-0175">Coiled coil</keyword>
<dbReference type="EMBL" id="JAHQIW010001881">
    <property type="protein sequence ID" value="KAJ1353895.1"/>
    <property type="molecule type" value="Genomic_DNA"/>
</dbReference>
<feature type="coiled-coil region" evidence="1">
    <location>
        <begin position="61"/>
        <end position="116"/>
    </location>
</feature>
<comment type="caution">
    <text evidence="2">The sequence shown here is derived from an EMBL/GenBank/DDBJ whole genome shotgun (WGS) entry which is preliminary data.</text>
</comment>
<dbReference type="AlphaFoldDB" id="A0AAD5M875"/>
<organism evidence="2 3">
    <name type="scientific">Parelaphostrongylus tenuis</name>
    <name type="common">Meningeal worm</name>
    <dbReference type="NCBI Taxonomy" id="148309"/>
    <lineage>
        <taxon>Eukaryota</taxon>
        <taxon>Metazoa</taxon>
        <taxon>Ecdysozoa</taxon>
        <taxon>Nematoda</taxon>
        <taxon>Chromadorea</taxon>
        <taxon>Rhabditida</taxon>
        <taxon>Rhabditina</taxon>
        <taxon>Rhabditomorpha</taxon>
        <taxon>Strongyloidea</taxon>
        <taxon>Metastrongylidae</taxon>
        <taxon>Parelaphostrongylus</taxon>
    </lineage>
</organism>
<evidence type="ECO:0000256" key="1">
    <source>
        <dbReference type="SAM" id="Coils"/>
    </source>
</evidence>
<name>A0AAD5M875_PARTN</name>
<evidence type="ECO:0000313" key="3">
    <source>
        <dbReference type="Proteomes" id="UP001196413"/>
    </source>
</evidence>
<keyword evidence="3" id="KW-1185">Reference proteome</keyword>
<sequence length="170" mass="19560">MDTSKTTSSADLDFTELFSCFDGAQSYFETDYVPAFHDLHIKFSQYPAKIARMKTYNVELKEKYMKELAAIEKRLSEMNAATEMWKVQCEDQQRRINELENEVIIRKNEGRELQKEYVKQLKQLGNMELEWLHTLEAVANNVVDGLNSKISLDLGEVGLAPLIPSDSACR</sequence>
<reference evidence="2" key="1">
    <citation type="submission" date="2021-06" db="EMBL/GenBank/DDBJ databases">
        <title>Parelaphostrongylus tenuis whole genome reference sequence.</title>
        <authorList>
            <person name="Garwood T.J."/>
            <person name="Larsen P.A."/>
            <person name="Fountain-Jones N.M."/>
            <person name="Garbe J.R."/>
            <person name="Macchietto M.G."/>
            <person name="Kania S.A."/>
            <person name="Gerhold R.W."/>
            <person name="Richards J.E."/>
            <person name="Wolf T.M."/>
        </authorList>
    </citation>
    <scope>NUCLEOTIDE SEQUENCE</scope>
    <source>
        <strain evidence="2">MNPRO001-30</strain>
        <tissue evidence="2">Meninges</tissue>
    </source>
</reference>
<dbReference type="Proteomes" id="UP001196413">
    <property type="component" value="Unassembled WGS sequence"/>
</dbReference>
<gene>
    <name evidence="2" type="ORF">KIN20_010664</name>
</gene>
<evidence type="ECO:0000313" key="2">
    <source>
        <dbReference type="EMBL" id="KAJ1353895.1"/>
    </source>
</evidence>
<proteinExistence type="predicted"/>